<dbReference type="PANTHER" id="PTHR30482:SF17">
    <property type="entry name" value="ABC TRANSPORTER ATP-BINDING PROTEIN"/>
    <property type="match status" value="1"/>
</dbReference>
<feature type="transmembrane region" description="Helical" evidence="6">
    <location>
        <begin position="237"/>
        <end position="261"/>
    </location>
</feature>
<feature type="transmembrane region" description="Helical" evidence="6">
    <location>
        <begin position="310"/>
        <end position="337"/>
    </location>
</feature>
<gene>
    <name evidence="7" type="ORF">NTA49_08385</name>
</gene>
<dbReference type="Pfam" id="PF02653">
    <property type="entry name" value="BPD_transp_2"/>
    <property type="match status" value="1"/>
</dbReference>
<dbReference type="InterPro" id="IPR001851">
    <property type="entry name" value="ABC_transp_permease"/>
</dbReference>
<keyword evidence="3 6" id="KW-0812">Transmembrane</keyword>
<protein>
    <submittedName>
        <fullName evidence="7">Branched-chain amino acid ABC transporter permease</fullName>
    </submittedName>
</protein>
<evidence type="ECO:0000313" key="8">
    <source>
        <dbReference type="Proteomes" id="UP001165396"/>
    </source>
</evidence>
<keyword evidence="5 6" id="KW-0472">Membrane</keyword>
<dbReference type="Proteomes" id="UP001165396">
    <property type="component" value="Unassembled WGS sequence"/>
</dbReference>
<evidence type="ECO:0000256" key="5">
    <source>
        <dbReference type="ARBA" id="ARBA00023136"/>
    </source>
</evidence>
<evidence type="ECO:0000256" key="4">
    <source>
        <dbReference type="ARBA" id="ARBA00022989"/>
    </source>
</evidence>
<evidence type="ECO:0000256" key="2">
    <source>
        <dbReference type="ARBA" id="ARBA00022475"/>
    </source>
</evidence>
<comment type="subcellular location">
    <subcellularLocation>
        <location evidence="1">Cell membrane</location>
        <topology evidence="1">Multi-pass membrane protein</topology>
    </subcellularLocation>
</comment>
<feature type="transmembrane region" description="Helical" evidence="6">
    <location>
        <begin position="349"/>
        <end position="370"/>
    </location>
</feature>
<evidence type="ECO:0000256" key="1">
    <source>
        <dbReference type="ARBA" id="ARBA00004651"/>
    </source>
</evidence>
<dbReference type="PANTHER" id="PTHR30482">
    <property type="entry name" value="HIGH-AFFINITY BRANCHED-CHAIN AMINO ACID TRANSPORT SYSTEM PERMEASE"/>
    <property type="match status" value="1"/>
</dbReference>
<dbReference type="CDD" id="cd06581">
    <property type="entry name" value="TM_PBP1_LivM_like"/>
    <property type="match status" value="1"/>
</dbReference>
<proteinExistence type="predicted"/>
<feature type="transmembrane region" description="Helical" evidence="6">
    <location>
        <begin position="273"/>
        <end position="298"/>
    </location>
</feature>
<organism evidence="7 8">
    <name type="scientific">Pseudosulfitobacter koreensis</name>
    <dbReference type="NCBI Taxonomy" id="2968472"/>
    <lineage>
        <taxon>Bacteria</taxon>
        <taxon>Pseudomonadati</taxon>
        <taxon>Pseudomonadota</taxon>
        <taxon>Alphaproteobacteria</taxon>
        <taxon>Rhodobacterales</taxon>
        <taxon>Roseobacteraceae</taxon>
        <taxon>Pseudosulfitobacter</taxon>
    </lineage>
</organism>
<feature type="transmembrane region" description="Helical" evidence="6">
    <location>
        <begin position="26"/>
        <end position="47"/>
    </location>
</feature>
<comment type="caution">
    <text evidence="7">The sequence shown here is derived from an EMBL/GenBank/DDBJ whole genome shotgun (WGS) entry which is preliminary data.</text>
</comment>
<evidence type="ECO:0000256" key="6">
    <source>
        <dbReference type="SAM" id="Phobius"/>
    </source>
</evidence>
<evidence type="ECO:0000256" key="3">
    <source>
        <dbReference type="ARBA" id="ARBA00022692"/>
    </source>
</evidence>
<keyword evidence="8" id="KW-1185">Reference proteome</keyword>
<feature type="transmembrane region" description="Helical" evidence="6">
    <location>
        <begin position="139"/>
        <end position="161"/>
    </location>
</feature>
<keyword evidence="2" id="KW-1003">Cell membrane</keyword>
<feature type="transmembrane region" description="Helical" evidence="6">
    <location>
        <begin position="103"/>
        <end position="127"/>
    </location>
</feature>
<feature type="transmembrane region" description="Helical" evidence="6">
    <location>
        <begin position="398"/>
        <end position="415"/>
    </location>
</feature>
<accession>A0ABT1Z0A1</accession>
<sequence>MNNPMREDQITTDPAKPAQRMRAGSMTFAAMPWVIAAFALLVMPFVFTDNSAITIMNQMAITIIFALAYNMLLGQGGMLSFGHAVYAGVGGFACMHVMSNTDFFAMLPLPVLPIFGGLFGMGLAMIIGSFSTRSAGTVFAMISLGVGELIAACSVIIVAFFGGEEGVSGDRTYGMPFFGVEFLQQIEVYYLIAFWLMLSALLMYLFSRTPIGRMANAVRDNPERAEFLGYSSRWVRYYSFIFSGFFAGIAGGLFAINYEIVTEENLNTASSGVILLVTFLGGVGFFFGPIIGAIAFTLLQTVLSLQTDLWAFYAGTLFLATVMFFPGGLAGLLMMHVPAIRMGKASKLVVPYIITLIPALIGILGLAALVEMTFHFRHASFGDEEMTVFWTTFDSHTAMPWVVAIGITVVAFAIMRRMLPTLKSAWAEANAAPKANASSQANSSSQGGAA</sequence>
<reference evidence="7" key="1">
    <citation type="submission" date="2022-07" db="EMBL/GenBank/DDBJ databases">
        <title>Pseudosulfitobacter sp. strain AP-MA-4, whole genome sequence.</title>
        <authorList>
            <person name="Jiang Y."/>
        </authorList>
    </citation>
    <scope>NUCLEOTIDE SEQUENCE</scope>
    <source>
        <strain evidence="7">AP-MA-4</strain>
    </source>
</reference>
<dbReference type="EMBL" id="JANKJG010000005">
    <property type="protein sequence ID" value="MCR8826553.1"/>
    <property type="molecule type" value="Genomic_DNA"/>
</dbReference>
<feature type="transmembrane region" description="Helical" evidence="6">
    <location>
        <begin position="53"/>
        <end position="73"/>
    </location>
</feature>
<feature type="transmembrane region" description="Helical" evidence="6">
    <location>
        <begin position="188"/>
        <end position="206"/>
    </location>
</feature>
<dbReference type="InterPro" id="IPR043428">
    <property type="entry name" value="LivM-like"/>
</dbReference>
<keyword evidence="4 6" id="KW-1133">Transmembrane helix</keyword>
<dbReference type="RefSeq" id="WP_258294260.1">
    <property type="nucleotide sequence ID" value="NZ_JANKJG010000005.1"/>
</dbReference>
<evidence type="ECO:0000313" key="7">
    <source>
        <dbReference type="EMBL" id="MCR8826553.1"/>
    </source>
</evidence>
<name>A0ABT1Z0A1_9RHOB</name>